<feature type="compositionally biased region" description="Polar residues" evidence="1">
    <location>
        <begin position="1"/>
        <end position="19"/>
    </location>
</feature>
<reference evidence="2 4" key="2">
    <citation type="journal article" date="2018" name="Plant J.">
        <title>The Physcomitrella patens chromosome-scale assembly reveals moss genome structure and evolution.</title>
        <authorList>
            <person name="Lang D."/>
            <person name="Ullrich K.K."/>
            <person name="Murat F."/>
            <person name="Fuchs J."/>
            <person name="Jenkins J."/>
            <person name="Haas F.B."/>
            <person name="Piednoel M."/>
            <person name="Gundlach H."/>
            <person name="Van Bel M."/>
            <person name="Meyberg R."/>
            <person name="Vives C."/>
            <person name="Morata J."/>
            <person name="Symeonidi A."/>
            <person name="Hiss M."/>
            <person name="Muchero W."/>
            <person name="Kamisugi Y."/>
            <person name="Saleh O."/>
            <person name="Blanc G."/>
            <person name="Decker E.L."/>
            <person name="van Gessel N."/>
            <person name="Grimwood J."/>
            <person name="Hayes R.D."/>
            <person name="Graham S.W."/>
            <person name="Gunter L.E."/>
            <person name="McDaniel S.F."/>
            <person name="Hoernstein S.N.W."/>
            <person name="Larsson A."/>
            <person name="Li F.W."/>
            <person name="Perroud P.F."/>
            <person name="Phillips J."/>
            <person name="Ranjan P."/>
            <person name="Rokshar D.S."/>
            <person name="Rothfels C.J."/>
            <person name="Schneider L."/>
            <person name="Shu S."/>
            <person name="Stevenson D.W."/>
            <person name="Thummler F."/>
            <person name="Tillich M."/>
            <person name="Villarreal Aguilar J.C."/>
            <person name="Widiez T."/>
            <person name="Wong G.K."/>
            <person name="Wymore A."/>
            <person name="Zhang Y."/>
            <person name="Zimmer A.D."/>
            <person name="Quatrano R.S."/>
            <person name="Mayer K.F.X."/>
            <person name="Goodstein D."/>
            <person name="Casacuberta J.M."/>
            <person name="Vandepoele K."/>
            <person name="Reski R."/>
            <person name="Cuming A.C."/>
            <person name="Tuskan G.A."/>
            <person name="Maumus F."/>
            <person name="Salse J."/>
            <person name="Schmutz J."/>
            <person name="Rensing S.A."/>
        </authorList>
    </citation>
    <scope>NUCLEOTIDE SEQUENCE [LARGE SCALE GENOMIC DNA]</scope>
    <source>
        <strain evidence="3 4">cv. Gransden 2004</strain>
    </source>
</reference>
<dbReference type="EnsemblPlants" id="Pp3c8_9439V3.1">
    <property type="protein sequence ID" value="PAC:32963434.CDS.1"/>
    <property type="gene ID" value="Pp3c8_9439"/>
</dbReference>
<dbReference type="EMBL" id="ABEU02000008">
    <property type="protein sequence ID" value="PNR49438.1"/>
    <property type="molecule type" value="Genomic_DNA"/>
</dbReference>
<gene>
    <name evidence="2" type="ORF">PHYPA_011334</name>
</gene>
<protein>
    <submittedName>
        <fullName evidence="2 3">Uncharacterized protein</fullName>
    </submittedName>
</protein>
<evidence type="ECO:0000256" key="1">
    <source>
        <dbReference type="SAM" id="MobiDB-lite"/>
    </source>
</evidence>
<evidence type="ECO:0000313" key="4">
    <source>
        <dbReference type="Proteomes" id="UP000006727"/>
    </source>
</evidence>
<dbReference type="Proteomes" id="UP000006727">
    <property type="component" value="Chromosome 8"/>
</dbReference>
<feature type="region of interest" description="Disordered" evidence="1">
    <location>
        <begin position="1"/>
        <end position="22"/>
    </location>
</feature>
<accession>A0A2K1K6P2</accession>
<organism evidence="2">
    <name type="scientific">Physcomitrium patens</name>
    <name type="common">Spreading-leaved earth moss</name>
    <name type="synonym">Physcomitrella patens</name>
    <dbReference type="NCBI Taxonomy" id="3218"/>
    <lineage>
        <taxon>Eukaryota</taxon>
        <taxon>Viridiplantae</taxon>
        <taxon>Streptophyta</taxon>
        <taxon>Embryophyta</taxon>
        <taxon>Bryophyta</taxon>
        <taxon>Bryophytina</taxon>
        <taxon>Bryopsida</taxon>
        <taxon>Funariidae</taxon>
        <taxon>Funariales</taxon>
        <taxon>Funariaceae</taxon>
        <taxon>Physcomitrium</taxon>
    </lineage>
</organism>
<dbReference type="InParanoid" id="A0A2K1K6P2"/>
<evidence type="ECO:0000313" key="3">
    <source>
        <dbReference type="EnsemblPlants" id="PAC:32963434.CDS.1"/>
    </source>
</evidence>
<dbReference type="Gramene" id="Pp3c8_9439V3.1">
    <property type="protein sequence ID" value="PAC:32963434.CDS.1"/>
    <property type="gene ID" value="Pp3c8_9439"/>
</dbReference>
<reference evidence="2 4" key="1">
    <citation type="journal article" date="2008" name="Science">
        <title>The Physcomitrella genome reveals evolutionary insights into the conquest of land by plants.</title>
        <authorList>
            <person name="Rensing S."/>
            <person name="Lang D."/>
            <person name="Zimmer A."/>
            <person name="Terry A."/>
            <person name="Salamov A."/>
            <person name="Shapiro H."/>
            <person name="Nishiyama T."/>
            <person name="Perroud P.-F."/>
            <person name="Lindquist E."/>
            <person name="Kamisugi Y."/>
            <person name="Tanahashi T."/>
            <person name="Sakakibara K."/>
            <person name="Fujita T."/>
            <person name="Oishi K."/>
            <person name="Shin-I T."/>
            <person name="Kuroki Y."/>
            <person name="Toyoda A."/>
            <person name="Suzuki Y."/>
            <person name="Hashimoto A."/>
            <person name="Yamaguchi K."/>
            <person name="Sugano A."/>
            <person name="Kohara Y."/>
            <person name="Fujiyama A."/>
            <person name="Anterola A."/>
            <person name="Aoki S."/>
            <person name="Ashton N."/>
            <person name="Barbazuk W.B."/>
            <person name="Barker E."/>
            <person name="Bennetzen J."/>
            <person name="Bezanilla M."/>
            <person name="Blankenship R."/>
            <person name="Cho S.H."/>
            <person name="Dutcher S."/>
            <person name="Estelle M."/>
            <person name="Fawcett J.A."/>
            <person name="Gundlach H."/>
            <person name="Hanada K."/>
            <person name="Heyl A."/>
            <person name="Hicks K.A."/>
            <person name="Hugh J."/>
            <person name="Lohr M."/>
            <person name="Mayer K."/>
            <person name="Melkozernov A."/>
            <person name="Murata T."/>
            <person name="Nelson D."/>
            <person name="Pils B."/>
            <person name="Prigge M."/>
            <person name="Reiss B."/>
            <person name="Renner T."/>
            <person name="Rombauts S."/>
            <person name="Rushton P."/>
            <person name="Sanderfoot A."/>
            <person name="Schween G."/>
            <person name="Shiu S.-H."/>
            <person name="Stueber K."/>
            <person name="Theodoulou F.L."/>
            <person name="Tu H."/>
            <person name="Van de Peer Y."/>
            <person name="Verrier P.J."/>
            <person name="Waters E."/>
            <person name="Wood A."/>
            <person name="Yang L."/>
            <person name="Cove D."/>
            <person name="Cuming A."/>
            <person name="Hasebe M."/>
            <person name="Lucas S."/>
            <person name="Mishler D.B."/>
            <person name="Reski R."/>
            <person name="Grigoriev I."/>
            <person name="Quatrano R.S."/>
            <person name="Boore J.L."/>
        </authorList>
    </citation>
    <scope>NUCLEOTIDE SEQUENCE [LARGE SCALE GENOMIC DNA]</scope>
    <source>
        <strain evidence="3 4">cv. Gransden 2004</strain>
    </source>
</reference>
<proteinExistence type="predicted"/>
<name>A0A2K1K6P2_PHYPA</name>
<sequence>MSTMSHKISSSIPQNSTIQHLAPLRHLTSNTKLSSNLNNQHKRTQLSLHSFHQTMQIAQKTLRQIFTGPPPPN</sequence>
<reference evidence="3" key="3">
    <citation type="submission" date="2020-12" db="UniProtKB">
        <authorList>
            <consortium name="EnsemblPlants"/>
        </authorList>
    </citation>
    <scope>IDENTIFICATION</scope>
</reference>
<dbReference type="AlphaFoldDB" id="A0A2K1K6P2"/>
<keyword evidence="4" id="KW-1185">Reference proteome</keyword>
<evidence type="ECO:0000313" key="2">
    <source>
        <dbReference type="EMBL" id="PNR49438.1"/>
    </source>
</evidence>